<dbReference type="Proteomes" id="UP000031364">
    <property type="component" value="Unassembled WGS sequence"/>
</dbReference>
<feature type="compositionally biased region" description="Low complexity" evidence="1">
    <location>
        <begin position="69"/>
        <end position="115"/>
    </location>
</feature>
<feature type="region of interest" description="Disordered" evidence="1">
    <location>
        <begin position="178"/>
        <end position="221"/>
    </location>
</feature>
<proteinExistence type="predicted"/>
<feature type="compositionally biased region" description="Low complexity" evidence="1">
    <location>
        <begin position="180"/>
        <end position="190"/>
    </location>
</feature>
<organism evidence="4 5">
    <name type="scientific">Nocardia vulneris</name>
    <dbReference type="NCBI Taxonomy" id="1141657"/>
    <lineage>
        <taxon>Bacteria</taxon>
        <taxon>Bacillati</taxon>
        <taxon>Actinomycetota</taxon>
        <taxon>Actinomycetes</taxon>
        <taxon>Mycobacteriales</taxon>
        <taxon>Nocardiaceae</taxon>
        <taxon>Nocardia</taxon>
    </lineage>
</organism>
<feature type="compositionally biased region" description="Pro residues" evidence="1">
    <location>
        <begin position="206"/>
        <end position="217"/>
    </location>
</feature>
<dbReference type="EMBL" id="JNFP01000001">
    <property type="protein sequence ID" value="KIA66600.1"/>
    <property type="molecule type" value="Genomic_DNA"/>
</dbReference>
<dbReference type="Pfam" id="PF13827">
    <property type="entry name" value="DUF4189"/>
    <property type="match status" value="1"/>
</dbReference>
<feature type="domain" description="DUF4189" evidence="3">
    <location>
        <begin position="225"/>
        <end position="302"/>
    </location>
</feature>
<feature type="transmembrane region" description="Helical" evidence="2">
    <location>
        <begin position="145"/>
        <end position="168"/>
    </location>
</feature>
<feature type="region of interest" description="Disordered" evidence="1">
    <location>
        <begin position="1"/>
        <end position="138"/>
    </location>
</feature>
<dbReference type="InterPro" id="IPR025240">
    <property type="entry name" value="DUF4189"/>
</dbReference>
<keyword evidence="2" id="KW-0812">Transmembrane</keyword>
<sequence length="322" mass="33796">MVNPAHHSGPGYQQVPPADPTLLNPMSRPDPGYHPVPPSDPTLLNPVSQADPAYQQVPPADPTLLNPMGQPQYGQPYGPQGQQYPSVPQYQQQAPQYQQPQYQQAPQQFAPQQGGFPPGPPPGQYPPQYGPGGSGPGGGGGGGKILAAIGSVLFTVLVIAGIIGLKVWKNNEKQDRYERSASATTSQSAAGSIDSSGTPSTRPSAKVPPPTTAPPTTTPKATTTWIAATYNEGSSEVHWATSTLSQEAAAAKAQLACGPSCQEPVWSKDGCVAFAFGQNNGWGSDWGVTIDEAQDKAVARAQSTWNIQGPFKFWSKCTKDPG</sequence>
<evidence type="ECO:0000259" key="3">
    <source>
        <dbReference type="Pfam" id="PF13827"/>
    </source>
</evidence>
<keyword evidence="5" id="KW-1185">Reference proteome</keyword>
<evidence type="ECO:0000256" key="1">
    <source>
        <dbReference type="SAM" id="MobiDB-lite"/>
    </source>
</evidence>
<keyword evidence="2" id="KW-1133">Transmembrane helix</keyword>
<keyword evidence="2" id="KW-0472">Membrane</keyword>
<reference evidence="4 5" key="1">
    <citation type="journal article" date="2014" name="Int. J. Syst. Evol. Microbiol.">
        <title>Nocardia vulneris sp. nov., isolated from wounds of human patients in North America.</title>
        <authorList>
            <person name="Lasker B.A."/>
            <person name="Bell M."/>
            <person name="Klenk H.P."/>
            <person name="Sproer C."/>
            <person name="Schumann C."/>
            <person name="Schumann P."/>
            <person name="Brown J.M."/>
        </authorList>
    </citation>
    <scope>NUCLEOTIDE SEQUENCE [LARGE SCALE GENOMIC DNA]</scope>
    <source>
        <strain evidence="4 5">W9851</strain>
    </source>
</reference>
<comment type="caution">
    <text evidence="4">The sequence shown here is derived from an EMBL/GenBank/DDBJ whole genome shotgun (WGS) entry which is preliminary data.</text>
</comment>
<evidence type="ECO:0000313" key="4">
    <source>
        <dbReference type="EMBL" id="KIA66600.1"/>
    </source>
</evidence>
<name>A0ABR4ZNE9_9NOCA</name>
<evidence type="ECO:0000313" key="5">
    <source>
        <dbReference type="Proteomes" id="UP000031364"/>
    </source>
</evidence>
<feature type="compositionally biased region" description="Polar residues" evidence="1">
    <location>
        <begin position="193"/>
        <end position="203"/>
    </location>
</feature>
<evidence type="ECO:0000256" key="2">
    <source>
        <dbReference type="SAM" id="Phobius"/>
    </source>
</evidence>
<accession>A0ABR4ZNE9</accession>
<protein>
    <recommendedName>
        <fullName evidence="3">DUF4189 domain-containing protein</fullName>
    </recommendedName>
</protein>
<feature type="compositionally biased region" description="Pro residues" evidence="1">
    <location>
        <begin position="117"/>
        <end position="129"/>
    </location>
</feature>
<gene>
    <name evidence="4" type="ORF">FG87_00250</name>
</gene>